<evidence type="ECO:0008006" key="3">
    <source>
        <dbReference type="Google" id="ProtNLM"/>
    </source>
</evidence>
<feature type="transmembrane region" description="Helical" evidence="1">
    <location>
        <begin position="7"/>
        <end position="28"/>
    </location>
</feature>
<name>A0A060N3K4_CLOBO</name>
<reference evidence="2" key="1">
    <citation type="submission" date="2013-10" db="EMBL/GenBank/DDBJ databases">
        <title>Draft genome sequence of Clostridium botulinum type B strain Osaka05.</title>
        <authorList>
            <person name="Sakaguchi Y."/>
            <person name="Hosomi K."/>
            <person name="Uchiyama J."/>
            <person name="Ogura Y."/>
            <person name="Sakaguchi M."/>
            <person name="Kohda T."/>
            <person name="Mukamoto M."/>
            <person name="Misawa N."/>
            <person name="Matsuzaki S."/>
            <person name="Hayashi T."/>
            <person name="Kozaki S."/>
        </authorList>
    </citation>
    <scope>NUCLEOTIDE SEQUENCE</scope>
    <source>
        <strain evidence="2">Osaka05</strain>
    </source>
</reference>
<feature type="transmembrane region" description="Helical" evidence="1">
    <location>
        <begin position="34"/>
        <end position="59"/>
    </location>
</feature>
<gene>
    <name evidence="2" type="ORF">CBO05P2_081</name>
</gene>
<dbReference type="RefSeq" id="WP_030032263.1">
    <property type="nucleotide sequence ID" value="NZ_BA000059.1"/>
</dbReference>
<evidence type="ECO:0000256" key="1">
    <source>
        <dbReference type="SAM" id="Phobius"/>
    </source>
</evidence>
<proteinExistence type="predicted"/>
<dbReference type="HOGENOM" id="CLU_192060_0_0_9"/>
<protein>
    <recommendedName>
        <fullName evidence="3">DUF2788 domain-containing protein</fullName>
    </recommendedName>
</protein>
<keyword evidence="1" id="KW-1133">Transmembrane helix</keyword>
<keyword evidence="1" id="KW-0812">Transmembrane</keyword>
<dbReference type="Proteomes" id="UP000054164">
    <property type="component" value="Unassembled WGS sequence"/>
</dbReference>
<sequence length="64" mass="7122">MVSNKVLIIAIFLIVIFFVVLVEITSNWNWKQELLLGFIAIAVGGFGIVASKIIITALMKILFK</sequence>
<organism evidence="2">
    <name type="scientific">Clostridium botulinum B str. Osaka05</name>
    <dbReference type="NCBI Taxonomy" id="1407017"/>
    <lineage>
        <taxon>Bacteria</taxon>
        <taxon>Bacillati</taxon>
        <taxon>Bacillota</taxon>
        <taxon>Clostridia</taxon>
        <taxon>Eubacteriales</taxon>
        <taxon>Clostridiaceae</taxon>
        <taxon>Clostridium</taxon>
    </lineage>
</organism>
<evidence type="ECO:0000313" key="2">
    <source>
        <dbReference type="EMBL" id="BAO05106.1"/>
    </source>
</evidence>
<dbReference type="EMBL" id="BA000059">
    <property type="protein sequence ID" value="BAO05106.1"/>
    <property type="molecule type" value="Genomic_DNA"/>
</dbReference>
<keyword evidence="1" id="KW-0472">Membrane</keyword>
<dbReference type="AlphaFoldDB" id="A0A060N3K4"/>
<accession>A0A060N3K4</accession>